<evidence type="ECO:0000313" key="6">
    <source>
        <dbReference type="Proteomes" id="UP001162640"/>
    </source>
</evidence>
<evidence type="ECO:0000313" key="5">
    <source>
        <dbReference type="EMBL" id="GMH91151.1"/>
    </source>
</evidence>
<gene>
    <name evidence="5" type="ORF">TL16_g11975</name>
</gene>
<keyword evidence="2" id="KW-0812">Transmembrane</keyword>
<dbReference type="PANTHER" id="PTHR22050:SF0">
    <property type="entry name" value="TRANSMEMBRANE PROTEIN 131 HOMOLOG"/>
    <property type="match status" value="1"/>
</dbReference>
<name>A0A9W7BHC6_9STRA</name>
<feature type="compositionally biased region" description="Low complexity" evidence="1">
    <location>
        <begin position="1374"/>
        <end position="1385"/>
    </location>
</feature>
<keyword evidence="2" id="KW-0472">Membrane</keyword>
<accession>A0A9W7BHC6</accession>
<feature type="chain" id="PRO_5040729083" description="Transmembrane protein 131-like N-terminal domain-containing protein" evidence="3">
    <location>
        <begin position="23"/>
        <end position="1855"/>
    </location>
</feature>
<feature type="transmembrane region" description="Helical" evidence="2">
    <location>
        <begin position="1174"/>
        <end position="1195"/>
    </location>
</feature>
<evidence type="ECO:0000256" key="1">
    <source>
        <dbReference type="SAM" id="MobiDB-lite"/>
    </source>
</evidence>
<protein>
    <recommendedName>
        <fullName evidence="4">Transmembrane protein 131-like N-terminal domain-containing protein</fullName>
    </recommendedName>
</protein>
<keyword evidence="3" id="KW-0732">Signal</keyword>
<dbReference type="Proteomes" id="UP001162640">
    <property type="component" value="Unassembled WGS sequence"/>
</dbReference>
<reference evidence="6" key="1">
    <citation type="journal article" date="2023" name="Commun. Biol.">
        <title>Genome analysis of Parmales, the sister group of diatoms, reveals the evolutionary specialization of diatoms from phago-mixotrophs to photoautotrophs.</title>
        <authorList>
            <person name="Ban H."/>
            <person name="Sato S."/>
            <person name="Yoshikawa S."/>
            <person name="Yamada K."/>
            <person name="Nakamura Y."/>
            <person name="Ichinomiya M."/>
            <person name="Sato N."/>
            <person name="Blanc-Mathieu R."/>
            <person name="Endo H."/>
            <person name="Kuwata A."/>
            <person name="Ogata H."/>
        </authorList>
    </citation>
    <scope>NUCLEOTIDE SEQUENCE [LARGE SCALE GENOMIC DNA]</scope>
</reference>
<dbReference type="InterPro" id="IPR039877">
    <property type="entry name" value="TMEM131-like"/>
</dbReference>
<dbReference type="CDD" id="cd06503">
    <property type="entry name" value="ATP-synt_Fo_b"/>
    <property type="match status" value="1"/>
</dbReference>
<feature type="compositionally biased region" description="Polar residues" evidence="1">
    <location>
        <begin position="1423"/>
        <end position="1437"/>
    </location>
</feature>
<dbReference type="CDD" id="cd22265">
    <property type="entry name" value="UDM1_RNF168"/>
    <property type="match status" value="1"/>
</dbReference>
<sequence>MPSPRLFLLLLIPSFLLISIFSSSLETVVPPSNTLQHVGDGFRVTSPDILVGTECEPVVSELIVENTNKKEITLLSLSSTTSDVHLPLFDSKTLQPGTTESLKVVYLPNKPGPSMTTFTLLTSSTPLTFPLYTLSHPSPLNLHPTTITSIGGETVTKLFSLKGIFDVMSYEGSTSSIIVQCNEEGTIQDPVFKVDVKIPSNLGEKHLGWITLKLIPEGYDDSKTYIIPLTTVTVSDLVLPEYLDFGILTSPKDSATLPIKMYNPFPHDLKLSNVKSDKSEFKVLKPSHTSSILPSREEREILVIFDVDVEGFVEGEIEVSGNFTSKTVKVRGQGKWGGVAWRDEDIIIKKGASVERHSLEIFNVFKDDVLLHNVTSACSGVEIQEYEKVEKGHMQFWNVNFLTKGALNISNPITDENTDCGIWVTTAFPGHVKISVLDIFNLHSHSNLITSSSNSYLTQISVLDVRFSPNSKKDLEYLYDKHNVVEARNKVVVKGEAVELEVKKEFTTPEETFKVAVIYESVMGEFEVGVFDFENYFKVERGSNEKLSNLYFTPTPKLDQIYSNLNLNTGITPTSNKFPPRTGSNFFSLNPSNPFIHKLYMHRSTLTPTLTKSGDTIPTLSLQPILRTGLTSILTPPSYDDTEPYIDLVNEINRENCAPMIKTKAETAGEVEVEKRAYTAVLKFLNTMKEQRTENAVTSHQLTTWKDAKNAWYEYEKYDLNIIATGITVTPEVSEPPTSPPLIVTSRLSIPKINLARHEEVVFDNTRVGSEGIGYIYVENPTADPITVSIVQPNNDEGCWIQAQKKMANSWYTGGSWFMLMQSDHTPILQAGYGSSVRTPPGTPTMKSVHGISMLLRGCGRRCGVKGETTTPTALFAPITPISTENEEGSMYRITKPQPFAVSFDAFKTVMLEPYQVKRVGPLFFKPWGQGDFNSDLYIKNDITGLEKVTLRGRGVSNFLAFSALPQSEGGSSSDVISWEGEKMLRFEPGLPTYDGSAHVTKFIRLSNQGGHPIHIQHIELQSQRNPSASLIFTFSKPFGIFNLFPPFDYEYLVPYMEKIKELMGPQWGYPGWGGTPAACQSRGYRIVNCEAAQTHFTLENEEYIDIEIQHHPECGEPFSYTHLNVNMVVEETFYGRPETGLYVESRAFKVGHAASEADMEYCISSLDVLKYQLRYVTVFITCLFIFMAFFYLYFVSLDVLYRHDYMLRVEATWQKPIISCYDELQSDLKHITSTNPDITQLDLWVKTKVKDMMSTRTTPPTRAVPQPKLVIPKRFFGNLENHDEDTDFIKATLAPVGVDVDNANHNTAYASSPATRKFTTALKSSSWRAHLAKSRGNDPNPIGCMPPSAFPAFFATMKASYHTSHLATNPNNSKSVTFRTSSSSFDDEEGEEGAGAGTPPRLVTGSSKSSLKMHPSSSSSPQVGNSGYVRSTSGSLSKEERRALAVEQQRQALTEKEARREEDEILKRAAAAKKKLKKEQEEEAQRQEILAKIKGEEEFLAAQRLAEEEAALKILEQRQRQEDEEEQSAIMAAKKESLEMEKERIEREKALADERKRAKEEAREAKRSKLLARSLAEKEATKKLKEEARLKRETELKKKKAEKKAKKLELELKKEQEKQLNKVKALIIKQKGVAEVQWLIAMSLTNEAGIKGVFTSPSNVARFCILHSDFELRREANMDFIVMNLSSPLPGTGNEGMSLENLLGGRSGITSAGLAELPRRSSSGISDNDKIGGDTLGGSDNFDMMNLLPTDIADFVMEDNEGDLWNSNSITPPTASGGLGRGSGSLGGLGRDLGGLGGVLGSLTGSTLLTPDSLLAGLNSTSMDKEEKKNSAGSTVQRSDGNGIYKSSGNSFFE</sequence>
<feature type="domain" description="Transmembrane protein 131-like N-terminal" evidence="4">
    <location>
        <begin position="55"/>
        <end position="122"/>
    </location>
</feature>
<evidence type="ECO:0000259" key="4">
    <source>
        <dbReference type="Pfam" id="PF12371"/>
    </source>
</evidence>
<dbReference type="Pfam" id="PF12371">
    <property type="entry name" value="TMEM131_like_N"/>
    <property type="match status" value="1"/>
</dbReference>
<feature type="signal peptide" evidence="3">
    <location>
        <begin position="1"/>
        <end position="22"/>
    </location>
</feature>
<dbReference type="GO" id="GO:0016020">
    <property type="term" value="C:membrane"/>
    <property type="evidence" value="ECO:0007669"/>
    <property type="project" value="TreeGrafter"/>
</dbReference>
<dbReference type="PANTHER" id="PTHR22050">
    <property type="entry name" value="RW1 PROTEIN HOMOLOG"/>
    <property type="match status" value="1"/>
</dbReference>
<dbReference type="EMBL" id="BLQM01000465">
    <property type="protein sequence ID" value="GMH91151.1"/>
    <property type="molecule type" value="Genomic_DNA"/>
</dbReference>
<comment type="caution">
    <text evidence="5">The sequence shown here is derived from an EMBL/GenBank/DDBJ whole genome shotgun (WGS) entry which is preliminary data.</text>
</comment>
<organism evidence="5 6">
    <name type="scientific">Triparma laevis f. inornata</name>
    <dbReference type="NCBI Taxonomy" id="1714386"/>
    <lineage>
        <taxon>Eukaryota</taxon>
        <taxon>Sar</taxon>
        <taxon>Stramenopiles</taxon>
        <taxon>Ochrophyta</taxon>
        <taxon>Bolidophyceae</taxon>
        <taxon>Parmales</taxon>
        <taxon>Triparmaceae</taxon>
        <taxon>Triparma</taxon>
    </lineage>
</organism>
<evidence type="ECO:0000256" key="3">
    <source>
        <dbReference type="SAM" id="SignalP"/>
    </source>
</evidence>
<evidence type="ECO:0000256" key="2">
    <source>
        <dbReference type="SAM" id="Phobius"/>
    </source>
</evidence>
<dbReference type="InterPro" id="IPR022113">
    <property type="entry name" value="TMEM131L_N"/>
</dbReference>
<feature type="region of interest" description="Disordered" evidence="1">
    <location>
        <begin position="1519"/>
        <end position="1539"/>
    </location>
</feature>
<feature type="compositionally biased region" description="Low complexity" evidence="1">
    <location>
        <begin position="1407"/>
        <end position="1422"/>
    </location>
</feature>
<proteinExistence type="predicted"/>
<feature type="region of interest" description="Disordered" evidence="1">
    <location>
        <begin position="1367"/>
        <end position="1444"/>
    </location>
</feature>
<feature type="compositionally biased region" description="Polar residues" evidence="1">
    <location>
        <begin position="1832"/>
        <end position="1855"/>
    </location>
</feature>
<feature type="region of interest" description="Disordered" evidence="1">
    <location>
        <begin position="1822"/>
        <end position="1855"/>
    </location>
</feature>
<keyword evidence="2" id="KW-1133">Transmembrane helix</keyword>